<dbReference type="Gene3D" id="2.30.42.10">
    <property type="match status" value="3"/>
</dbReference>
<dbReference type="InterPro" id="IPR014352">
    <property type="entry name" value="FERM/acyl-CoA-bd_prot_sf"/>
</dbReference>
<dbReference type="SUPFAM" id="SSF47031">
    <property type="entry name" value="Second domain of FERM"/>
    <property type="match status" value="1"/>
</dbReference>
<dbReference type="Proteomes" id="UP001620626">
    <property type="component" value="Unassembled WGS sequence"/>
</dbReference>
<evidence type="ECO:0000259" key="3">
    <source>
        <dbReference type="PROSITE" id="PS50106"/>
    </source>
</evidence>
<dbReference type="SMART" id="SM01196">
    <property type="entry name" value="FERM_C"/>
    <property type="match status" value="1"/>
</dbReference>
<dbReference type="CDD" id="cd00136">
    <property type="entry name" value="PDZ_canonical"/>
    <property type="match status" value="2"/>
</dbReference>
<feature type="domain" description="FERM" evidence="2">
    <location>
        <begin position="504"/>
        <end position="839"/>
    </location>
</feature>
<feature type="region of interest" description="Disordered" evidence="1">
    <location>
        <begin position="1131"/>
        <end position="1182"/>
    </location>
</feature>
<dbReference type="SUPFAM" id="SSF54236">
    <property type="entry name" value="Ubiquitin-like"/>
    <property type="match status" value="1"/>
</dbReference>
<feature type="compositionally biased region" description="Basic and acidic residues" evidence="1">
    <location>
        <begin position="1066"/>
        <end position="1079"/>
    </location>
</feature>
<dbReference type="Pfam" id="PF00595">
    <property type="entry name" value="PDZ"/>
    <property type="match status" value="2"/>
</dbReference>
<sequence length="1514" mass="169698">MFGESTQQKINLAELLEVRSGGLTPFELLSVLSSSCDFLTRIKQNECPKSFFSLNQIFLTSDGRVEIMLTSNLSTNQFIPPDPSEEHQNLEELNLVWCLGMSCLRVLQPAGHRDVSLSSLLNLMTVGQVQSRPTLAKVWQMVRNQIGIVQLAKVQEVISNLFKEVMGDLDELLADPFDDDIRFSSSRSSKISIIPGPGAPEQQKSGTSADHQNVFASQIADRLHVNLLASESTEIPTADRYELNSVEIPIKLQSDAHLDTQFEQHLQGPTRQPKTYESSTDEDGSTPRESTPIPKREQRDDAEEEGTNEKAPSDEMPGQNGHSEGWHELNARPIETERHGTDENTPQPQTHCQQKPTGRLYAKAGQIGKVPRGAVKKEVEIKHIAPDETEGKFDDSFLDSADGIVSGFSPGTKRKVAHEKDSQRDETTTKEQNAHFQRKNSLEPSRCSKRRESGERRTLPGTNSLSLLPTVPEFLSPNVRPIIRLRAQSMKRKKMVSLHRSDSAVVFVRLLNGHSVEVNCRTDTLIGSVFHTVAEHLNITEHLFFGLALQRQFGENIFLEEHQRLEKWAPPGWKGGAGLRRSFGAGGTLSRHFDPSASGGVEQFTLLLRFRYYPKKREFVKTANTAHQLYLQLRQDILSGTLRFSPKERAMEMAALALCAEANSMPKGDEEYFRMEDYMPTKFYGIEANEILQTQQRIAERHRRLAASFGYLEAEEQFIARCQAEPLYGAHFYRVHKIKPKRGYATPPRPFLSDTRIVAVLPSGIGICREERNGTQRLLNSTHEWHTIRTLQFDRKRFLLGTIEENIAVDHVFYTDHHSKASYLVRFAASQHRFMLKMRQWQGTLNRMHLVEWQKDVGVEQRRRSEEVSNEQQIESAEESRHFHARNTSHPQMGISQKFERTPNFDHLPDGSRLMFETEKEYIEYFYGSEAQRIDVLLEKDPMHGLGLTLIDGDMNGVKTVFVKSLSPEGDGKRKGLLVGDCLLSVNGVSLFNKSRHDAVQLVSHSAREVRLQLLRFPSVSEVLARASPSPPTIAKIDNPTNKDNEHNERRSSVGSVRRHFANASVKERRADKLRKKESTVTNESKLSSASGGTTNSISSPQKRQRAVSDFGASYLPALKTDDILALGAAATEEKSHQRPQRYRRHKTSAGGFLDSFDSDSDSGDDKNENAKRIIDSTQRGEYKPQLPSALSMYSFLGDEEEENAEETNVLSKSSANVRINVDHRLRPNFGDCFSIDSRNRPQDSSDGRSPFASAVERFARVESATDAVSWSSAKLSTKEDNRSNWGNNSTSLNLDWANCLSDVDGAISPAHSSSCSPRASSPSERKQRKFTLRIARVTSVDYLPFKIRPLPGKGLFVSEVCGEKMLHCQSIALRVGDRIVAVDGMSVIGYAWEQVVTEMICGGSEKTELELTVERTLPDGSDQAEEQTLTVTLDKTQSGAIGLSLAKRMGSDGVFVRNIAPDSIAARDGTLRVGDRIWRVQGEQIALGESPANVVKRLKDLSGEFIIEVRRKA</sequence>
<dbReference type="Gene3D" id="1.20.80.10">
    <property type="match status" value="1"/>
</dbReference>
<dbReference type="SUPFAM" id="SSF50156">
    <property type="entry name" value="PDZ domain-like"/>
    <property type="match status" value="3"/>
</dbReference>
<dbReference type="SMART" id="SM00295">
    <property type="entry name" value="B41"/>
    <property type="match status" value="1"/>
</dbReference>
<dbReference type="InterPro" id="IPR000299">
    <property type="entry name" value="FERM_domain"/>
</dbReference>
<dbReference type="SUPFAM" id="SSF50729">
    <property type="entry name" value="PH domain-like"/>
    <property type="match status" value="1"/>
</dbReference>
<dbReference type="InterPro" id="IPR019748">
    <property type="entry name" value="FERM_central"/>
</dbReference>
<feature type="region of interest" description="Disordered" evidence="1">
    <location>
        <begin position="264"/>
        <end position="366"/>
    </location>
</feature>
<feature type="compositionally biased region" description="Basic and acidic residues" evidence="1">
    <location>
        <begin position="324"/>
        <end position="342"/>
    </location>
</feature>
<feature type="compositionally biased region" description="Basic and acidic residues" evidence="1">
    <location>
        <begin position="418"/>
        <end position="433"/>
    </location>
</feature>
<dbReference type="Pfam" id="PF09379">
    <property type="entry name" value="FERM_N"/>
    <property type="match status" value="1"/>
</dbReference>
<feature type="compositionally biased region" description="Polar residues" evidence="1">
    <location>
        <begin position="264"/>
        <end position="278"/>
    </location>
</feature>
<dbReference type="InterPro" id="IPR019749">
    <property type="entry name" value="Band_41_domain"/>
</dbReference>
<feature type="compositionally biased region" description="Polar residues" evidence="1">
    <location>
        <begin position="343"/>
        <end position="356"/>
    </location>
</feature>
<dbReference type="Pfam" id="PF00373">
    <property type="entry name" value="FERM_M"/>
    <property type="match status" value="1"/>
</dbReference>
<evidence type="ECO:0000313" key="4">
    <source>
        <dbReference type="EMBL" id="KAL3091603.1"/>
    </source>
</evidence>
<dbReference type="PANTHER" id="PTHR46900:SF2">
    <property type="entry name" value="TYROSINE-PROTEIN PHOSPHATASE NON-RECEPTOR TYPE 13"/>
    <property type="match status" value="1"/>
</dbReference>
<evidence type="ECO:0000256" key="1">
    <source>
        <dbReference type="SAM" id="MobiDB-lite"/>
    </source>
</evidence>
<feature type="region of interest" description="Disordered" evidence="1">
    <location>
        <begin position="404"/>
        <end position="464"/>
    </location>
</feature>
<feature type="region of interest" description="Disordered" evidence="1">
    <location>
        <begin position="1028"/>
        <end position="1105"/>
    </location>
</feature>
<dbReference type="InterPro" id="IPR035963">
    <property type="entry name" value="FERM_2"/>
</dbReference>
<evidence type="ECO:0000313" key="5">
    <source>
        <dbReference type="Proteomes" id="UP001620626"/>
    </source>
</evidence>
<comment type="caution">
    <text evidence="4">The sequence shown here is derived from an EMBL/GenBank/DDBJ whole genome shotgun (WGS) entry which is preliminary data.</text>
</comment>
<dbReference type="Gene3D" id="2.30.29.30">
    <property type="entry name" value="Pleckstrin-homology domain (PH domain)/Phosphotyrosine-binding domain (PTB)"/>
    <property type="match status" value="1"/>
</dbReference>
<proteinExistence type="predicted"/>
<gene>
    <name evidence="4" type="ORF">niasHT_024185</name>
</gene>
<feature type="compositionally biased region" description="Polar residues" evidence="1">
    <location>
        <begin position="1080"/>
        <end position="1102"/>
    </location>
</feature>
<organism evidence="4 5">
    <name type="scientific">Heterodera trifolii</name>
    <dbReference type="NCBI Taxonomy" id="157864"/>
    <lineage>
        <taxon>Eukaryota</taxon>
        <taxon>Metazoa</taxon>
        <taxon>Ecdysozoa</taxon>
        <taxon>Nematoda</taxon>
        <taxon>Chromadorea</taxon>
        <taxon>Rhabditida</taxon>
        <taxon>Tylenchina</taxon>
        <taxon>Tylenchomorpha</taxon>
        <taxon>Tylenchoidea</taxon>
        <taxon>Heteroderidae</taxon>
        <taxon>Heteroderinae</taxon>
        <taxon>Heterodera</taxon>
    </lineage>
</organism>
<reference evidence="4 5" key="1">
    <citation type="submission" date="2024-10" db="EMBL/GenBank/DDBJ databases">
        <authorList>
            <person name="Kim D."/>
        </authorList>
    </citation>
    <scope>NUCLEOTIDE SEQUENCE [LARGE SCALE GENOMIC DNA]</scope>
    <source>
        <strain evidence="4">BH-2024</strain>
    </source>
</reference>
<dbReference type="InterPro" id="IPR029071">
    <property type="entry name" value="Ubiquitin-like_domsf"/>
</dbReference>
<accession>A0ABD2JLX8</accession>
<dbReference type="CDD" id="cd14473">
    <property type="entry name" value="FERM_B-lobe"/>
    <property type="match status" value="1"/>
</dbReference>
<dbReference type="InterPro" id="IPR036034">
    <property type="entry name" value="PDZ_sf"/>
</dbReference>
<feature type="compositionally biased region" description="Basic and acidic residues" evidence="1">
    <location>
        <begin position="1164"/>
        <end position="1182"/>
    </location>
</feature>
<feature type="region of interest" description="Disordered" evidence="1">
    <location>
        <begin position="189"/>
        <end position="210"/>
    </location>
</feature>
<keyword evidence="5" id="KW-1185">Reference proteome</keyword>
<dbReference type="SMART" id="SM00228">
    <property type="entry name" value="PDZ"/>
    <property type="match status" value="3"/>
</dbReference>
<dbReference type="Gene3D" id="3.10.20.90">
    <property type="entry name" value="Phosphatidylinositol 3-kinase Catalytic Subunit, Chain A, domain 1"/>
    <property type="match status" value="1"/>
</dbReference>
<dbReference type="InterPro" id="IPR001478">
    <property type="entry name" value="PDZ"/>
</dbReference>
<evidence type="ECO:0000259" key="2">
    <source>
        <dbReference type="PROSITE" id="PS50057"/>
    </source>
</evidence>
<dbReference type="InterPro" id="IPR018979">
    <property type="entry name" value="FERM_N"/>
</dbReference>
<dbReference type="InterPro" id="IPR011993">
    <property type="entry name" value="PH-like_dom_sf"/>
</dbReference>
<feature type="domain" description="PDZ" evidence="3">
    <location>
        <begin position="1431"/>
        <end position="1514"/>
    </location>
</feature>
<dbReference type="EMBL" id="JBICBT010000941">
    <property type="protein sequence ID" value="KAL3091603.1"/>
    <property type="molecule type" value="Genomic_DNA"/>
</dbReference>
<name>A0ABD2JLX8_9BILA</name>
<dbReference type="PROSITE" id="PS50057">
    <property type="entry name" value="FERM_3"/>
    <property type="match status" value="1"/>
</dbReference>
<dbReference type="PROSITE" id="PS50106">
    <property type="entry name" value="PDZ"/>
    <property type="match status" value="2"/>
</dbReference>
<dbReference type="Pfam" id="PF09380">
    <property type="entry name" value="FERM_C"/>
    <property type="match status" value="1"/>
</dbReference>
<feature type="compositionally biased region" description="Basic and acidic residues" evidence="1">
    <location>
        <begin position="1041"/>
        <end position="1052"/>
    </location>
</feature>
<protein>
    <submittedName>
        <fullName evidence="4">Uncharacterized protein</fullName>
    </submittedName>
</protein>
<dbReference type="InterPro" id="IPR018980">
    <property type="entry name" value="FERM_PH-like_C"/>
</dbReference>
<feature type="region of interest" description="Disordered" evidence="1">
    <location>
        <begin position="864"/>
        <end position="886"/>
    </location>
</feature>
<feature type="compositionally biased region" description="Basic residues" evidence="1">
    <location>
        <begin position="1138"/>
        <end position="1148"/>
    </location>
</feature>
<dbReference type="InterPro" id="IPR052074">
    <property type="entry name" value="NonRcpt_TyrProt_Phosphatase"/>
</dbReference>
<feature type="domain" description="PDZ" evidence="3">
    <location>
        <begin position="935"/>
        <end position="1018"/>
    </location>
</feature>
<dbReference type="PANTHER" id="PTHR46900">
    <property type="entry name" value="TYROSINE-PROTEIN PHOSPHATASE NON-RECEPTOR TYPE 13"/>
    <property type="match status" value="1"/>
</dbReference>